<gene>
    <name evidence="3" type="ORF">D1Z90_03480</name>
</gene>
<feature type="transmembrane region" description="Helical" evidence="2">
    <location>
        <begin position="12"/>
        <end position="31"/>
    </location>
</feature>
<accession>A0A418YIW6</accession>
<evidence type="ECO:0000313" key="4">
    <source>
        <dbReference type="Proteomes" id="UP000283255"/>
    </source>
</evidence>
<reference evidence="3 4" key="2">
    <citation type="submission" date="2019-01" db="EMBL/GenBank/DDBJ databases">
        <title>Motilimonas pumilus sp. nov., isolated from the gut of sea cucumber (Apostichopus japonicus).</title>
        <authorList>
            <person name="Wang F.-Q."/>
            <person name="Ren L.-H."/>
            <person name="Lin Y.-W."/>
            <person name="Sun G.-H."/>
            <person name="Du Z.-J."/>
            <person name="Zhao J.-X."/>
            <person name="Liu X.-J."/>
            <person name="Liu L.-J."/>
        </authorList>
    </citation>
    <scope>NUCLEOTIDE SEQUENCE [LARGE SCALE GENOMIC DNA]</scope>
    <source>
        <strain evidence="3 4">PLHSC7-2</strain>
    </source>
</reference>
<protein>
    <submittedName>
        <fullName evidence="3">Uncharacterized protein</fullName>
    </submittedName>
</protein>
<keyword evidence="4" id="KW-1185">Reference proteome</keyword>
<name>A0A418YIW6_9GAMM</name>
<evidence type="ECO:0000313" key="3">
    <source>
        <dbReference type="EMBL" id="RJG50552.1"/>
    </source>
</evidence>
<keyword evidence="2" id="KW-0812">Transmembrane</keyword>
<organism evidence="3 4">
    <name type="scientific">Motilimonas pumila</name>
    <dbReference type="NCBI Taxonomy" id="2303987"/>
    <lineage>
        <taxon>Bacteria</taxon>
        <taxon>Pseudomonadati</taxon>
        <taxon>Pseudomonadota</taxon>
        <taxon>Gammaproteobacteria</taxon>
        <taxon>Alteromonadales</taxon>
        <taxon>Alteromonadales genera incertae sedis</taxon>
        <taxon>Motilimonas</taxon>
    </lineage>
</organism>
<feature type="region of interest" description="Disordered" evidence="1">
    <location>
        <begin position="202"/>
        <end position="226"/>
    </location>
</feature>
<keyword evidence="2" id="KW-1133">Transmembrane helix</keyword>
<dbReference type="RefSeq" id="WP_119909354.1">
    <property type="nucleotide sequence ID" value="NZ_QZCH01000002.1"/>
</dbReference>
<dbReference type="EMBL" id="QZCH01000002">
    <property type="protein sequence ID" value="RJG50552.1"/>
    <property type="molecule type" value="Genomic_DNA"/>
</dbReference>
<comment type="caution">
    <text evidence="3">The sequence shown here is derived from an EMBL/GenBank/DDBJ whole genome shotgun (WGS) entry which is preliminary data.</text>
</comment>
<feature type="compositionally biased region" description="Basic residues" evidence="1">
    <location>
        <begin position="212"/>
        <end position="226"/>
    </location>
</feature>
<dbReference type="Proteomes" id="UP000283255">
    <property type="component" value="Unassembled WGS sequence"/>
</dbReference>
<reference evidence="3 4" key="1">
    <citation type="submission" date="2018-09" db="EMBL/GenBank/DDBJ databases">
        <authorList>
            <person name="Wang F."/>
        </authorList>
    </citation>
    <scope>NUCLEOTIDE SEQUENCE [LARGE SCALE GENOMIC DNA]</scope>
    <source>
        <strain evidence="3 4">PLHSC7-2</strain>
    </source>
</reference>
<proteinExistence type="predicted"/>
<dbReference type="AlphaFoldDB" id="A0A418YIW6"/>
<feature type="transmembrane region" description="Helical" evidence="2">
    <location>
        <begin position="176"/>
        <end position="193"/>
    </location>
</feature>
<keyword evidence="2" id="KW-0472">Membrane</keyword>
<sequence length="226" mass="25746">MKVVGYEHSMIYFLSLLGLLYCHLGYAGMMLEPAPERLFDFHNETKQSASFSGLSQPHFDSFEQSAMTQFEWRANKVDLSQGLAAQAGYQDVLLLKQFLGDDVQRVKNEYTAVKQAMQQWVQLNQSYVDIATMTPESNSIVDAQDNVIPLQGRDTEIANDGSLVQLFTQTKKSLQQPSNIVLLVVMLVAGVITKRRWQSWRQQQAHPGNALPKKKKKRKRVRIKRA</sequence>
<evidence type="ECO:0000256" key="1">
    <source>
        <dbReference type="SAM" id="MobiDB-lite"/>
    </source>
</evidence>
<evidence type="ECO:0000256" key="2">
    <source>
        <dbReference type="SAM" id="Phobius"/>
    </source>
</evidence>